<evidence type="ECO:0000256" key="4">
    <source>
        <dbReference type="ARBA" id="ARBA00022741"/>
    </source>
</evidence>
<dbReference type="Gene3D" id="1.10.730.10">
    <property type="entry name" value="Isoleucyl-tRNA Synthetase, Domain 1"/>
    <property type="match status" value="1"/>
</dbReference>
<dbReference type="EC" id="6.1.1.9" evidence="2"/>
<keyword evidence="7" id="KW-0030">Aminoacyl-tRNA synthetase</keyword>
<dbReference type="OrthoDB" id="5424744at2759"/>
<dbReference type="GO" id="GO:0005829">
    <property type="term" value="C:cytosol"/>
    <property type="evidence" value="ECO:0007669"/>
    <property type="project" value="TreeGrafter"/>
</dbReference>
<evidence type="ECO:0000256" key="3">
    <source>
        <dbReference type="ARBA" id="ARBA00022598"/>
    </source>
</evidence>
<reference evidence="10" key="1">
    <citation type="journal article" date="2020" name="Stud. Mycol.">
        <title>101 Dothideomycetes genomes: a test case for predicting lifestyles and emergence of pathogens.</title>
        <authorList>
            <person name="Haridas S."/>
            <person name="Albert R."/>
            <person name="Binder M."/>
            <person name="Bloem J."/>
            <person name="Labutti K."/>
            <person name="Salamov A."/>
            <person name="Andreopoulos B."/>
            <person name="Baker S."/>
            <person name="Barry K."/>
            <person name="Bills G."/>
            <person name="Bluhm B."/>
            <person name="Cannon C."/>
            <person name="Castanera R."/>
            <person name="Culley D."/>
            <person name="Daum C."/>
            <person name="Ezra D."/>
            <person name="Gonzalez J."/>
            <person name="Henrissat B."/>
            <person name="Kuo A."/>
            <person name="Liang C."/>
            <person name="Lipzen A."/>
            <person name="Lutzoni F."/>
            <person name="Magnuson J."/>
            <person name="Mondo S."/>
            <person name="Nolan M."/>
            <person name="Ohm R."/>
            <person name="Pangilinan J."/>
            <person name="Park H.-J."/>
            <person name="Ramirez L."/>
            <person name="Alfaro M."/>
            <person name="Sun H."/>
            <person name="Tritt A."/>
            <person name="Yoshinaga Y."/>
            <person name="Zwiers L.-H."/>
            <person name="Turgeon B."/>
            <person name="Goodwin S."/>
            <person name="Spatafora J."/>
            <person name="Crous P."/>
            <person name="Grigoriev I."/>
        </authorList>
    </citation>
    <scope>NUCLEOTIDE SEQUENCE</scope>
    <source>
        <strain evidence="10">CBS 109.77</strain>
    </source>
</reference>
<accession>A0A6A6WZT3</accession>
<keyword evidence="5" id="KW-0067">ATP-binding</keyword>
<evidence type="ECO:0000313" key="11">
    <source>
        <dbReference type="Proteomes" id="UP000799757"/>
    </source>
</evidence>
<name>A0A6A6WZT3_9PLEO</name>
<dbReference type="InterPro" id="IPR013155">
    <property type="entry name" value="M/V/L/I-tRNA-synth_anticd-bd"/>
</dbReference>
<evidence type="ECO:0000256" key="2">
    <source>
        <dbReference type="ARBA" id="ARBA00013169"/>
    </source>
</evidence>
<evidence type="ECO:0000256" key="5">
    <source>
        <dbReference type="ARBA" id="ARBA00022840"/>
    </source>
</evidence>
<evidence type="ECO:0000259" key="9">
    <source>
        <dbReference type="Pfam" id="PF08264"/>
    </source>
</evidence>
<dbReference type="EMBL" id="MU002138">
    <property type="protein sequence ID" value="KAF2789431.1"/>
    <property type="molecule type" value="Genomic_DNA"/>
</dbReference>
<dbReference type="SUPFAM" id="SSF47323">
    <property type="entry name" value="Anticodon-binding domain of a subclass of class I aminoacyl-tRNA synthetases"/>
    <property type="match status" value="1"/>
</dbReference>
<dbReference type="InterPro" id="IPR002303">
    <property type="entry name" value="Valyl-tRNA_ligase"/>
</dbReference>
<gene>
    <name evidence="10" type="ORF">K505DRAFT_94945</name>
</gene>
<evidence type="ECO:0000256" key="1">
    <source>
        <dbReference type="ARBA" id="ARBA00005594"/>
    </source>
</evidence>
<evidence type="ECO:0000256" key="6">
    <source>
        <dbReference type="ARBA" id="ARBA00022917"/>
    </source>
</evidence>
<dbReference type="AlphaFoldDB" id="A0A6A6WZT3"/>
<evidence type="ECO:0000313" key="10">
    <source>
        <dbReference type="EMBL" id="KAF2789431.1"/>
    </source>
</evidence>
<protein>
    <recommendedName>
        <fullName evidence="2">valine--tRNA ligase</fullName>
        <ecNumber evidence="2">6.1.1.9</ecNumber>
    </recommendedName>
    <alternativeName>
        <fullName evidence="8">Valyl-tRNA synthetase</fullName>
    </alternativeName>
</protein>
<dbReference type="PANTHER" id="PTHR11946:SF109">
    <property type="entry name" value="VALINE--TRNA LIGASE"/>
    <property type="match status" value="1"/>
</dbReference>
<comment type="similarity">
    <text evidence="1">Belongs to the class-I aminoacyl-tRNA synthetase family.</text>
</comment>
<dbReference type="GO" id="GO:0005524">
    <property type="term" value="F:ATP binding"/>
    <property type="evidence" value="ECO:0007669"/>
    <property type="project" value="UniProtKB-KW"/>
</dbReference>
<keyword evidence="4" id="KW-0547">Nucleotide-binding</keyword>
<evidence type="ECO:0000256" key="8">
    <source>
        <dbReference type="ARBA" id="ARBA00029936"/>
    </source>
</evidence>
<dbReference type="Proteomes" id="UP000799757">
    <property type="component" value="Unassembled WGS sequence"/>
</dbReference>
<dbReference type="GO" id="GO:0006438">
    <property type="term" value="P:valyl-tRNA aminoacylation"/>
    <property type="evidence" value="ECO:0007669"/>
    <property type="project" value="InterPro"/>
</dbReference>
<dbReference type="GO" id="GO:0004832">
    <property type="term" value="F:valine-tRNA ligase activity"/>
    <property type="evidence" value="ECO:0007669"/>
    <property type="project" value="UniProtKB-EC"/>
</dbReference>
<keyword evidence="3" id="KW-0436">Ligase</keyword>
<dbReference type="PANTHER" id="PTHR11946">
    <property type="entry name" value="VALYL-TRNA SYNTHETASES"/>
    <property type="match status" value="1"/>
</dbReference>
<dbReference type="Pfam" id="PF08264">
    <property type="entry name" value="Anticodon_1"/>
    <property type="match status" value="1"/>
</dbReference>
<proteinExistence type="inferred from homology"/>
<sequence length="147" mass="16348">MPLLTEELWQRLPRREGDRTPSITVTAYPEYREDFNNTAAEAEYELLVDTSAGMRSLISEYGIKENAITFVQALDESTHKVLSLPTSLPILRSLALKTKSDINVLSPSDAASTGYAIYTVSSPVTVFPELKDRVDIDKGIIKARTKL</sequence>
<keyword evidence="6" id="KW-0648">Protein biosynthesis</keyword>
<dbReference type="InterPro" id="IPR009080">
    <property type="entry name" value="tRNAsynth_Ia_anticodon-bd"/>
</dbReference>
<evidence type="ECO:0000256" key="7">
    <source>
        <dbReference type="ARBA" id="ARBA00023146"/>
    </source>
</evidence>
<organism evidence="10 11">
    <name type="scientific">Melanomma pulvis-pyrius CBS 109.77</name>
    <dbReference type="NCBI Taxonomy" id="1314802"/>
    <lineage>
        <taxon>Eukaryota</taxon>
        <taxon>Fungi</taxon>
        <taxon>Dikarya</taxon>
        <taxon>Ascomycota</taxon>
        <taxon>Pezizomycotina</taxon>
        <taxon>Dothideomycetes</taxon>
        <taxon>Pleosporomycetidae</taxon>
        <taxon>Pleosporales</taxon>
        <taxon>Melanommataceae</taxon>
        <taxon>Melanomma</taxon>
    </lineage>
</organism>
<keyword evidence="11" id="KW-1185">Reference proteome</keyword>
<feature type="domain" description="Methionyl/Valyl/Leucyl/Isoleucyl-tRNA synthetase anticodon-binding" evidence="9">
    <location>
        <begin position="1"/>
        <end position="67"/>
    </location>
</feature>